<reference evidence="1 2" key="1">
    <citation type="journal article" date="2017" name="Nat. Commun.">
        <title>Genome assembly with in vitro proximity ligation data and whole-genome triplication in lettuce.</title>
        <authorList>
            <person name="Reyes-Chin-Wo S."/>
            <person name="Wang Z."/>
            <person name="Yang X."/>
            <person name="Kozik A."/>
            <person name="Arikit S."/>
            <person name="Song C."/>
            <person name="Xia L."/>
            <person name="Froenicke L."/>
            <person name="Lavelle D.O."/>
            <person name="Truco M.J."/>
            <person name="Xia R."/>
            <person name="Zhu S."/>
            <person name="Xu C."/>
            <person name="Xu H."/>
            <person name="Xu X."/>
            <person name="Cox K."/>
            <person name="Korf I."/>
            <person name="Meyers B.C."/>
            <person name="Michelmore R.W."/>
        </authorList>
    </citation>
    <scope>NUCLEOTIDE SEQUENCE [LARGE SCALE GENOMIC DNA]</scope>
    <source>
        <strain evidence="2">cv. Salinas</strain>
        <tissue evidence="1">Seedlings</tissue>
    </source>
</reference>
<gene>
    <name evidence="1" type="ORF">LSAT_V11C500264320</name>
</gene>
<dbReference type="PANTHER" id="PTHR47481">
    <property type="match status" value="1"/>
</dbReference>
<dbReference type="AlphaFoldDB" id="A0A9R1XB92"/>
<accession>A0A9R1XB92</accession>
<protein>
    <recommendedName>
        <fullName evidence="3">Retrotransposon Copia-like N-terminal domain-containing protein</fullName>
    </recommendedName>
</protein>
<evidence type="ECO:0000313" key="1">
    <source>
        <dbReference type="EMBL" id="KAJ0206286.1"/>
    </source>
</evidence>
<sequence>MLKNTTEAEMLIGTNPKNSMDIENGTLEMKLHNLNGSTSVYDLKERRNLKQSELNLTMGNRAINPKIGGYPFHPKLWLCLVFLTVIYQESFSVIVMDRDDASLSEVKATTLRPTYSITNIQTKIQLLDGVKVAYSSWTKLFHLHVKTYKVLDHINVTPVPKETDPTYLQWKEIDALVLQWIYSTLSDELMVRILQNNTTGQDAWNKLKTNFLNNKGSRVATC</sequence>
<name>A0A9R1XB92_LACSA</name>
<dbReference type="PANTHER" id="PTHR47481:SF40">
    <property type="entry name" value="RETROTRANSPOSON GAG DOMAIN-CONTAINING PROTEIN"/>
    <property type="match status" value="1"/>
</dbReference>
<comment type="caution">
    <text evidence="1">The sequence shown here is derived from an EMBL/GenBank/DDBJ whole genome shotgun (WGS) entry which is preliminary data.</text>
</comment>
<keyword evidence="2" id="KW-1185">Reference proteome</keyword>
<organism evidence="1 2">
    <name type="scientific">Lactuca sativa</name>
    <name type="common">Garden lettuce</name>
    <dbReference type="NCBI Taxonomy" id="4236"/>
    <lineage>
        <taxon>Eukaryota</taxon>
        <taxon>Viridiplantae</taxon>
        <taxon>Streptophyta</taxon>
        <taxon>Embryophyta</taxon>
        <taxon>Tracheophyta</taxon>
        <taxon>Spermatophyta</taxon>
        <taxon>Magnoliopsida</taxon>
        <taxon>eudicotyledons</taxon>
        <taxon>Gunneridae</taxon>
        <taxon>Pentapetalae</taxon>
        <taxon>asterids</taxon>
        <taxon>campanulids</taxon>
        <taxon>Asterales</taxon>
        <taxon>Asteraceae</taxon>
        <taxon>Cichorioideae</taxon>
        <taxon>Cichorieae</taxon>
        <taxon>Lactucinae</taxon>
        <taxon>Lactuca</taxon>
    </lineage>
</organism>
<evidence type="ECO:0000313" key="2">
    <source>
        <dbReference type="Proteomes" id="UP000235145"/>
    </source>
</evidence>
<evidence type="ECO:0008006" key="3">
    <source>
        <dbReference type="Google" id="ProtNLM"/>
    </source>
</evidence>
<dbReference type="Proteomes" id="UP000235145">
    <property type="component" value="Unassembled WGS sequence"/>
</dbReference>
<proteinExistence type="predicted"/>
<dbReference type="EMBL" id="NBSK02000005">
    <property type="protein sequence ID" value="KAJ0206286.1"/>
    <property type="molecule type" value="Genomic_DNA"/>
</dbReference>